<comment type="caution">
    <text evidence="2">The sequence shown here is derived from an EMBL/GenBank/DDBJ whole genome shotgun (WGS) entry which is preliminary data.</text>
</comment>
<evidence type="ECO:0000313" key="3">
    <source>
        <dbReference type="Proteomes" id="UP001165083"/>
    </source>
</evidence>
<dbReference type="EMBL" id="BSXW01001138">
    <property type="protein sequence ID" value="GMF34006.1"/>
    <property type="molecule type" value="Genomic_DNA"/>
</dbReference>
<dbReference type="OrthoDB" id="89887at2759"/>
<organism evidence="2 3">
    <name type="scientific">Phytophthora lilii</name>
    <dbReference type="NCBI Taxonomy" id="2077276"/>
    <lineage>
        <taxon>Eukaryota</taxon>
        <taxon>Sar</taxon>
        <taxon>Stramenopiles</taxon>
        <taxon>Oomycota</taxon>
        <taxon>Peronosporomycetes</taxon>
        <taxon>Peronosporales</taxon>
        <taxon>Peronosporaceae</taxon>
        <taxon>Phytophthora</taxon>
    </lineage>
</organism>
<evidence type="ECO:0000256" key="1">
    <source>
        <dbReference type="SAM" id="MobiDB-lite"/>
    </source>
</evidence>
<reference evidence="2" key="1">
    <citation type="submission" date="2023-04" db="EMBL/GenBank/DDBJ databases">
        <title>Phytophthora lilii NBRC 32176.</title>
        <authorList>
            <person name="Ichikawa N."/>
            <person name="Sato H."/>
            <person name="Tonouchi N."/>
        </authorList>
    </citation>
    <scope>NUCLEOTIDE SEQUENCE</scope>
    <source>
        <strain evidence="2">NBRC 32176</strain>
    </source>
</reference>
<accession>A0A9W7CIX7</accession>
<protein>
    <submittedName>
        <fullName evidence="2">Unnamed protein product</fullName>
    </submittedName>
</protein>
<feature type="region of interest" description="Disordered" evidence="1">
    <location>
        <begin position="48"/>
        <end position="75"/>
    </location>
</feature>
<dbReference type="AlphaFoldDB" id="A0A9W7CIX7"/>
<dbReference type="Proteomes" id="UP001165083">
    <property type="component" value="Unassembled WGS sequence"/>
</dbReference>
<keyword evidence="3" id="KW-1185">Reference proteome</keyword>
<gene>
    <name evidence="2" type="ORF">Plil01_001448400</name>
</gene>
<proteinExistence type="predicted"/>
<sequence length="93" mass="9468">MNMPVANAALAVLTDLGLLQHITSFQEGLPYVVGQVDASLEGDEARRVPGKTASICHSTTRPAHAGAASASHAEPAPANAATAAIQWGALLCH</sequence>
<feature type="compositionally biased region" description="Low complexity" evidence="1">
    <location>
        <begin position="63"/>
        <end position="75"/>
    </location>
</feature>
<name>A0A9W7CIX7_9STRA</name>
<evidence type="ECO:0000313" key="2">
    <source>
        <dbReference type="EMBL" id="GMF34006.1"/>
    </source>
</evidence>